<dbReference type="EMBL" id="AYSA01000574">
    <property type="protein sequence ID" value="ESZ90803.1"/>
    <property type="molecule type" value="Genomic_DNA"/>
</dbReference>
<reference evidence="1 2" key="1">
    <citation type="journal article" date="2014" name="Genome Announc.">
        <title>Draft genome sequence of Sclerotinia borealis, a psychrophilic plant pathogenic fungus.</title>
        <authorList>
            <person name="Mardanov A.V."/>
            <person name="Beletsky A.V."/>
            <person name="Kadnikov V.V."/>
            <person name="Ignatov A.N."/>
            <person name="Ravin N.V."/>
        </authorList>
    </citation>
    <scope>NUCLEOTIDE SEQUENCE [LARGE SCALE GENOMIC DNA]</scope>
    <source>
        <strain evidence="2">F-4157</strain>
    </source>
</reference>
<dbReference type="OrthoDB" id="4643547at2759"/>
<evidence type="ECO:0000313" key="1">
    <source>
        <dbReference type="EMBL" id="ESZ90803.1"/>
    </source>
</evidence>
<sequence length="200" mass="22910">MSIATAVTSPIYFPILTTQYPTLVLQILSSRTEPTVITNVTRKQRPRLQLMFPADYTPPTAISGDQPCDGLLLQLNPQGNNGRAKCTVRVSKPATSSARIIQYTMNFQFYGTIHDLFNAARDVFGEGNQTFRYRLSNGRLHGGRDFWLQVLIKCYHRQLIYPTNTEGDRYFWSPFEYEWARSDAVNRRDIKKGQHPDKAS</sequence>
<keyword evidence="2" id="KW-1185">Reference proteome</keyword>
<name>W9C540_SCLBF</name>
<evidence type="ECO:0000313" key="2">
    <source>
        <dbReference type="Proteomes" id="UP000019487"/>
    </source>
</evidence>
<comment type="caution">
    <text evidence="1">The sequence shown here is derived from an EMBL/GenBank/DDBJ whole genome shotgun (WGS) entry which is preliminary data.</text>
</comment>
<dbReference type="Proteomes" id="UP000019487">
    <property type="component" value="Unassembled WGS sequence"/>
</dbReference>
<accession>W9C540</accession>
<organism evidence="1 2">
    <name type="scientific">Sclerotinia borealis (strain F-4128)</name>
    <dbReference type="NCBI Taxonomy" id="1432307"/>
    <lineage>
        <taxon>Eukaryota</taxon>
        <taxon>Fungi</taxon>
        <taxon>Dikarya</taxon>
        <taxon>Ascomycota</taxon>
        <taxon>Pezizomycotina</taxon>
        <taxon>Leotiomycetes</taxon>
        <taxon>Helotiales</taxon>
        <taxon>Sclerotiniaceae</taxon>
        <taxon>Sclerotinia</taxon>
    </lineage>
</organism>
<dbReference type="HOGENOM" id="CLU_098375_0_0_1"/>
<dbReference type="AlphaFoldDB" id="W9C540"/>
<gene>
    <name evidence="1" type="ORF">SBOR_8808</name>
</gene>
<proteinExistence type="predicted"/>
<protein>
    <submittedName>
        <fullName evidence="1">Uncharacterized protein</fullName>
    </submittedName>
</protein>